<protein>
    <submittedName>
        <fullName evidence="1">Uncharacterized protein</fullName>
    </submittedName>
</protein>
<accession>A0ACB9P540</accession>
<evidence type="ECO:0000313" key="2">
    <source>
        <dbReference type="Proteomes" id="UP000828941"/>
    </source>
</evidence>
<comment type="caution">
    <text evidence="1">The sequence shown here is derived from an EMBL/GenBank/DDBJ whole genome shotgun (WGS) entry which is preliminary data.</text>
</comment>
<dbReference type="Proteomes" id="UP000828941">
    <property type="component" value="Chromosome 5"/>
</dbReference>
<sequence length="267" mass="29804">MEIRPYMLAVAMKPKQNICSRTHMQFLRIGFSNKLSPLSSFCPKSSNHGGVRFAKLIAIAKMCLKSTYQERSTKRICSKDLRIGAIVDSEKVCTICNTACNSQEIFDKHLAGKKHAAKVGLISHNVVGSDRAAFQRNGIGYCPKRVETAQSIWCEICNIRVTAANALQYAASPIFGSQKKPGTDKHEEMSSQKSLKAITSDVLEKDLEMKKRKALEMELQQELFDGATIRRVKPLKYLRYLFLSFDPGETDLYSDCIGSLLLGCLPV</sequence>
<keyword evidence="2" id="KW-1185">Reference proteome</keyword>
<proteinExistence type="predicted"/>
<name>A0ACB9P540_BAUVA</name>
<dbReference type="EMBL" id="CM039430">
    <property type="protein sequence ID" value="KAI4343932.1"/>
    <property type="molecule type" value="Genomic_DNA"/>
</dbReference>
<evidence type="ECO:0000313" key="1">
    <source>
        <dbReference type="EMBL" id="KAI4343932.1"/>
    </source>
</evidence>
<reference evidence="1 2" key="1">
    <citation type="journal article" date="2022" name="DNA Res.">
        <title>Chromosomal-level genome assembly of the orchid tree Bauhinia variegata (Leguminosae; Cercidoideae) supports the allotetraploid origin hypothesis of Bauhinia.</title>
        <authorList>
            <person name="Zhong Y."/>
            <person name="Chen Y."/>
            <person name="Zheng D."/>
            <person name="Pang J."/>
            <person name="Liu Y."/>
            <person name="Luo S."/>
            <person name="Meng S."/>
            <person name="Qian L."/>
            <person name="Wei D."/>
            <person name="Dai S."/>
            <person name="Zhou R."/>
        </authorList>
    </citation>
    <scope>NUCLEOTIDE SEQUENCE [LARGE SCALE GENOMIC DNA]</scope>
    <source>
        <strain evidence="1">BV-YZ2020</strain>
    </source>
</reference>
<organism evidence="1 2">
    <name type="scientific">Bauhinia variegata</name>
    <name type="common">Purple orchid tree</name>
    <name type="synonym">Phanera variegata</name>
    <dbReference type="NCBI Taxonomy" id="167791"/>
    <lineage>
        <taxon>Eukaryota</taxon>
        <taxon>Viridiplantae</taxon>
        <taxon>Streptophyta</taxon>
        <taxon>Embryophyta</taxon>
        <taxon>Tracheophyta</taxon>
        <taxon>Spermatophyta</taxon>
        <taxon>Magnoliopsida</taxon>
        <taxon>eudicotyledons</taxon>
        <taxon>Gunneridae</taxon>
        <taxon>Pentapetalae</taxon>
        <taxon>rosids</taxon>
        <taxon>fabids</taxon>
        <taxon>Fabales</taxon>
        <taxon>Fabaceae</taxon>
        <taxon>Cercidoideae</taxon>
        <taxon>Cercideae</taxon>
        <taxon>Bauhiniinae</taxon>
        <taxon>Bauhinia</taxon>
    </lineage>
</organism>
<gene>
    <name evidence="1" type="ORF">L6164_011221</name>
</gene>